<sequence>MSFCLNEGLIKIIQKVFLTAITTYLYTRLSLLIPSCSLTEAGLKIFPFDKIMFSSSVLFLSSAAIIIVECDVWPYNTKPHSRIIQFFGELYIMTAYVLFTYTLFWHPIVIATSIITDELGKLTSTWLASENTYKKSVPICMNNIRSTKFHSILLGVLLFYNVLDKFGRNDLRRIRSLF</sequence>
<protein>
    <submittedName>
        <fullName evidence="3">Uncharacterized protein LOC112680809</fullName>
    </submittedName>
</protein>
<dbReference type="RefSeq" id="XP_025406810.1">
    <property type="nucleotide sequence ID" value="XM_025551025.1"/>
</dbReference>
<keyword evidence="1" id="KW-0472">Membrane</keyword>
<keyword evidence="2" id="KW-1185">Reference proteome</keyword>
<organism evidence="2 3">
    <name type="scientific">Sipha flava</name>
    <name type="common">yellow sugarcane aphid</name>
    <dbReference type="NCBI Taxonomy" id="143950"/>
    <lineage>
        <taxon>Eukaryota</taxon>
        <taxon>Metazoa</taxon>
        <taxon>Ecdysozoa</taxon>
        <taxon>Arthropoda</taxon>
        <taxon>Hexapoda</taxon>
        <taxon>Insecta</taxon>
        <taxon>Pterygota</taxon>
        <taxon>Neoptera</taxon>
        <taxon>Paraneoptera</taxon>
        <taxon>Hemiptera</taxon>
        <taxon>Sternorrhyncha</taxon>
        <taxon>Aphidomorpha</taxon>
        <taxon>Aphidoidea</taxon>
        <taxon>Aphididae</taxon>
        <taxon>Sipha</taxon>
    </lineage>
</organism>
<evidence type="ECO:0000313" key="2">
    <source>
        <dbReference type="Proteomes" id="UP000694846"/>
    </source>
</evidence>
<keyword evidence="1" id="KW-0812">Transmembrane</keyword>
<dbReference type="AlphaFoldDB" id="A0A8B8F8Q6"/>
<name>A0A8B8F8Q6_9HEMI</name>
<reference evidence="3" key="1">
    <citation type="submission" date="2025-08" db="UniProtKB">
        <authorList>
            <consortium name="RefSeq"/>
        </authorList>
    </citation>
    <scope>IDENTIFICATION</scope>
    <source>
        <tissue evidence="3">Whole body</tissue>
    </source>
</reference>
<keyword evidence="1" id="KW-1133">Transmembrane helix</keyword>
<evidence type="ECO:0000313" key="3">
    <source>
        <dbReference type="RefSeq" id="XP_025406810.1"/>
    </source>
</evidence>
<accession>A0A8B8F8Q6</accession>
<dbReference type="OrthoDB" id="6586657at2759"/>
<feature type="transmembrane region" description="Helical" evidence="1">
    <location>
        <begin position="51"/>
        <end position="70"/>
    </location>
</feature>
<dbReference type="GeneID" id="112680809"/>
<evidence type="ECO:0000256" key="1">
    <source>
        <dbReference type="SAM" id="Phobius"/>
    </source>
</evidence>
<proteinExistence type="predicted"/>
<dbReference type="Proteomes" id="UP000694846">
    <property type="component" value="Unplaced"/>
</dbReference>
<gene>
    <name evidence="3" type="primary">LOC112680809</name>
</gene>
<feature type="transmembrane region" description="Helical" evidence="1">
    <location>
        <begin position="90"/>
        <end position="115"/>
    </location>
</feature>